<feature type="compositionally biased region" description="Low complexity" evidence="1">
    <location>
        <begin position="104"/>
        <end position="120"/>
    </location>
</feature>
<dbReference type="AlphaFoldDB" id="A0A844BG45"/>
<dbReference type="Proteomes" id="UP000466730">
    <property type="component" value="Unassembled WGS sequence"/>
</dbReference>
<evidence type="ECO:0000256" key="1">
    <source>
        <dbReference type="SAM" id="MobiDB-lite"/>
    </source>
</evidence>
<accession>A0A844BG45</accession>
<comment type="caution">
    <text evidence="2">The sequence shown here is derived from an EMBL/GenBank/DDBJ whole genome shotgun (WGS) entry which is preliminary data.</text>
</comment>
<dbReference type="EMBL" id="WJPO01000016">
    <property type="protein sequence ID" value="MRH21508.1"/>
    <property type="molecule type" value="Genomic_DNA"/>
</dbReference>
<evidence type="ECO:0000313" key="3">
    <source>
        <dbReference type="Proteomes" id="UP000466730"/>
    </source>
</evidence>
<feature type="region of interest" description="Disordered" evidence="1">
    <location>
        <begin position="57"/>
        <end position="84"/>
    </location>
</feature>
<protein>
    <submittedName>
        <fullName evidence="2">Uncharacterized protein</fullName>
    </submittedName>
</protein>
<dbReference type="RefSeq" id="WP_153748813.1">
    <property type="nucleotide sequence ID" value="NZ_BAAADI010000064.1"/>
</dbReference>
<reference evidence="2 3" key="1">
    <citation type="submission" date="2019-11" db="EMBL/GenBank/DDBJ databases">
        <title>Draft Whole-Genome sequence of the marine photosynthetic bacterium Rhodovulum strictum DSM 11289.</title>
        <authorList>
            <person name="Kyndt J.A."/>
            <person name="Meyer T.E."/>
        </authorList>
    </citation>
    <scope>NUCLEOTIDE SEQUENCE [LARGE SCALE GENOMIC DNA]</scope>
    <source>
        <strain evidence="2 3">DSM 11289</strain>
    </source>
</reference>
<sequence length="160" mass="16622">MTTTSPPPFFAATPFWMAGYVVDQQMRFMQMLTETMIRANPWFALMRARGVDPLTADGALGEGDAPCDIDLEAGGAEAEPRMDPVAEEPLPPVVVATIAPAPAAAEDTAATLSPADAAPADPAPRKPAAEAAPPRSRARRQPASPPVLPGNPDAPKGKGE</sequence>
<evidence type="ECO:0000313" key="2">
    <source>
        <dbReference type="EMBL" id="MRH21508.1"/>
    </source>
</evidence>
<dbReference type="OrthoDB" id="7877036at2"/>
<gene>
    <name evidence="2" type="ORF">GH815_10930</name>
</gene>
<proteinExistence type="predicted"/>
<organism evidence="2 3">
    <name type="scientific">Rhodovulum strictum</name>
    <dbReference type="NCBI Taxonomy" id="58314"/>
    <lineage>
        <taxon>Bacteria</taxon>
        <taxon>Pseudomonadati</taxon>
        <taxon>Pseudomonadota</taxon>
        <taxon>Alphaproteobacteria</taxon>
        <taxon>Rhodobacterales</taxon>
        <taxon>Paracoccaceae</taxon>
        <taxon>Rhodovulum</taxon>
    </lineage>
</organism>
<name>A0A844BG45_9RHOB</name>
<feature type="region of interest" description="Disordered" evidence="1">
    <location>
        <begin position="104"/>
        <end position="160"/>
    </location>
</feature>
<keyword evidence="3" id="KW-1185">Reference proteome</keyword>